<dbReference type="Gene3D" id="1.25.40.20">
    <property type="entry name" value="Ankyrin repeat-containing domain"/>
    <property type="match status" value="1"/>
</dbReference>
<comment type="caution">
    <text evidence="2">The sequence shown here is derived from an EMBL/GenBank/DDBJ whole genome shotgun (WGS) entry which is preliminary data.</text>
</comment>
<name>A0A8H7QLU1_9FUNG</name>
<evidence type="ECO:0000256" key="1">
    <source>
        <dbReference type="SAM" id="MobiDB-lite"/>
    </source>
</evidence>
<dbReference type="EMBL" id="JAEPRC010000573">
    <property type="protein sequence ID" value="KAG2194629.1"/>
    <property type="molecule type" value="Genomic_DNA"/>
</dbReference>
<dbReference type="Proteomes" id="UP000650833">
    <property type="component" value="Unassembled WGS sequence"/>
</dbReference>
<sequence length="255" mass="29372">MSKRQRLMDQDWGISSSSSSSDNDSSDEEIQDDKIKEQKPCGLFKLPFEILSSIFIMTSNPALPVVCNYLYQQLYYCHDSIKISFLLHRSQNNIEKAFENAVKFPFFNMEMLRRFEKMQPNLRYNDKKIPARLFLQDPAETLEERDSIILALLEKGASPNRPKGYPLIKSAQLGRLDQVKLLIRFGADPTVRSNMALRVCAARNNRAMVDYFLDELNVKPDSETLKACVQKNLWDMFQVLVDHGAVPDMSTIDFT</sequence>
<keyword evidence="3" id="KW-1185">Reference proteome</keyword>
<accession>A0A8H7QLU1</accession>
<dbReference type="OrthoDB" id="539213at2759"/>
<feature type="region of interest" description="Disordered" evidence="1">
    <location>
        <begin position="1"/>
        <end position="32"/>
    </location>
</feature>
<organism evidence="2 3">
    <name type="scientific">Mucor plumbeus</name>
    <dbReference type="NCBI Taxonomy" id="97098"/>
    <lineage>
        <taxon>Eukaryota</taxon>
        <taxon>Fungi</taxon>
        <taxon>Fungi incertae sedis</taxon>
        <taxon>Mucoromycota</taxon>
        <taxon>Mucoromycotina</taxon>
        <taxon>Mucoromycetes</taxon>
        <taxon>Mucorales</taxon>
        <taxon>Mucorineae</taxon>
        <taxon>Mucoraceae</taxon>
        <taxon>Mucor</taxon>
    </lineage>
</organism>
<reference evidence="2" key="1">
    <citation type="submission" date="2020-12" db="EMBL/GenBank/DDBJ databases">
        <title>Metabolic potential, ecology and presence of endohyphal bacteria is reflected in genomic diversity of Mucoromycotina.</title>
        <authorList>
            <person name="Muszewska A."/>
            <person name="Okrasinska A."/>
            <person name="Steczkiewicz K."/>
            <person name="Drgas O."/>
            <person name="Orlowska M."/>
            <person name="Perlinska-Lenart U."/>
            <person name="Aleksandrzak-Piekarczyk T."/>
            <person name="Szatraj K."/>
            <person name="Zielenkiewicz U."/>
            <person name="Pilsyk S."/>
            <person name="Malc E."/>
            <person name="Mieczkowski P."/>
            <person name="Kruszewska J.S."/>
            <person name="Biernat P."/>
            <person name="Pawlowska J."/>
        </authorList>
    </citation>
    <scope>NUCLEOTIDE SEQUENCE</scope>
    <source>
        <strain evidence="2">CBS 226.32</strain>
    </source>
</reference>
<protein>
    <recommendedName>
        <fullName evidence="4">Ankyrin repeat protein</fullName>
    </recommendedName>
</protein>
<proteinExistence type="predicted"/>
<dbReference type="SUPFAM" id="SSF48403">
    <property type="entry name" value="Ankyrin repeat"/>
    <property type="match status" value="1"/>
</dbReference>
<dbReference type="AlphaFoldDB" id="A0A8H7QLU1"/>
<evidence type="ECO:0000313" key="2">
    <source>
        <dbReference type="EMBL" id="KAG2194629.1"/>
    </source>
</evidence>
<dbReference type="InterPro" id="IPR036770">
    <property type="entry name" value="Ankyrin_rpt-contain_sf"/>
</dbReference>
<evidence type="ECO:0000313" key="3">
    <source>
        <dbReference type="Proteomes" id="UP000650833"/>
    </source>
</evidence>
<evidence type="ECO:0008006" key="4">
    <source>
        <dbReference type="Google" id="ProtNLM"/>
    </source>
</evidence>
<gene>
    <name evidence="2" type="ORF">INT46_004883</name>
</gene>